<sequence>MYLYSNQLATLPKEIEQLKNLKSLNLKNNQLSIEEKERIRKLLPKCQIYFE</sequence>
<gene>
    <name evidence="1" type="ORF">LEP1GSC115_1973</name>
</gene>
<evidence type="ECO:0000313" key="1">
    <source>
        <dbReference type="EMBL" id="EMY24782.1"/>
    </source>
</evidence>
<dbReference type="InterPro" id="IPR032675">
    <property type="entry name" value="LRR_dom_sf"/>
</dbReference>
<accession>N1UIR4</accession>
<organism evidence="1 2">
    <name type="scientific">Leptospira interrogans serovar Australis str. 200703203</name>
    <dbReference type="NCBI Taxonomy" id="1085541"/>
    <lineage>
        <taxon>Bacteria</taxon>
        <taxon>Pseudomonadati</taxon>
        <taxon>Spirochaetota</taxon>
        <taxon>Spirochaetia</taxon>
        <taxon>Leptospirales</taxon>
        <taxon>Leptospiraceae</taxon>
        <taxon>Leptospira</taxon>
    </lineage>
</organism>
<dbReference type="BioCyc" id="LINT1085541:G11IQ-3499-MONOMER"/>
<dbReference type="Pfam" id="PF00560">
    <property type="entry name" value="LRR_1"/>
    <property type="match status" value="1"/>
</dbReference>
<dbReference type="Proteomes" id="UP000012220">
    <property type="component" value="Unassembled WGS sequence"/>
</dbReference>
<reference evidence="1 2" key="1">
    <citation type="submission" date="2013-02" db="EMBL/GenBank/DDBJ databases">
        <authorList>
            <person name="Harkins D.M."/>
            <person name="Durkin A.S."/>
            <person name="Brinkac L.M."/>
            <person name="Haft D.H."/>
            <person name="Selengut J.D."/>
            <person name="Sanka R."/>
            <person name="DePew J."/>
            <person name="Purushe J."/>
            <person name="Picardeau M."/>
            <person name="Werts C."/>
            <person name="Goarant C."/>
            <person name="Vinetz J.M."/>
            <person name="Sutton G.G."/>
            <person name="Nierman W.C."/>
            <person name="Fouts D.E."/>
        </authorList>
    </citation>
    <scope>NUCLEOTIDE SEQUENCE [LARGE SCALE GENOMIC DNA]</scope>
    <source>
        <strain evidence="1 2">200703203</strain>
    </source>
</reference>
<dbReference type="AlphaFoldDB" id="N1UIR4"/>
<comment type="caution">
    <text evidence="1">The sequence shown here is derived from an EMBL/GenBank/DDBJ whole genome shotgun (WGS) entry which is preliminary data.</text>
</comment>
<proteinExistence type="predicted"/>
<name>N1UIR4_LEPIR</name>
<evidence type="ECO:0000313" key="2">
    <source>
        <dbReference type="Proteomes" id="UP000012220"/>
    </source>
</evidence>
<dbReference type="InterPro" id="IPR001611">
    <property type="entry name" value="Leu-rich_rpt"/>
</dbReference>
<dbReference type="EMBL" id="AHNY02000176">
    <property type="protein sequence ID" value="EMY24782.1"/>
    <property type="molecule type" value="Genomic_DNA"/>
</dbReference>
<protein>
    <submittedName>
        <fullName evidence="1">Leucine rich repeat protein</fullName>
    </submittedName>
</protein>
<dbReference type="Gene3D" id="3.80.10.10">
    <property type="entry name" value="Ribonuclease Inhibitor"/>
    <property type="match status" value="1"/>
</dbReference>
<dbReference type="SUPFAM" id="SSF52075">
    <property type="entry name" value="Outer arm dynein light chain 1"/>
    <property type="match status" value="1"/>
</dbReference>